<gene>
    <name evidence="1" type="ORF">RDB_LOCUS34509</name>
</gene>
<evidence type="ECO:0000313" key="2">
    <source>
        <dbReference type="Proteomes" id="UP000663831"/>
    </source>
</evidence>
<name>A0A8H3AFE4_9AGAM</name>
<dbReference type="InterPro" id="IPR032675">
    <property type="entry name" value="LRR_dom_sf"/>
</dbReference>
<proteinExistence type="predicted"/>
<protein>
    <submittedName>
        <fullName evidence="1">Uncharacterized protein</fullName>
    </submittedName>
</protein>
<sequence>MRLQGSKINSERLGPLETLAINCPKLETLKLYLSLDYGYSKGSFTPDLLAASFGKATMPSLHTLHICGGVRLHAESLIGSPTTGSHSFRDFLLRHPLISDLKIDCIAADHWWEGPDMDPENLACALPSLTHLSAPDLLCAQLMCSTVATRLEHMQVRKGKYFLDGQFDPLPMPMLQGLYIEDNRFWEALEFMRLVMPVANGLKDLWFAASVEYQGTQFLELLAHTPNLQTIKMGDPCDNASYELSRKIEKLNPDLKIAFMWRW</sequence>
<accession>A0A8H3AFE4</accession>
<dbReference type="Gene3D" id="3.80.10.10">
    <property type="entry name" value="Ribonuclease Inhibitor"/>
    <property type="match status" value="1"/>
</dbReference>
<dbReference type="EMBL" id="CAJMWV010000987">
    <property type="protein sequence ID" value="CAE6423121.1"/>
    <property type="molecule type" value="Genomic_DNA"/>
</dbReference>
<organism evidence="1 2">
    <name type="scientific">Rhizoctonia solani</name>
    <dbReference type="NCBI Taxonomy" id="456999"/>
    <lineage>
        <taxon>Eukaryota</taxon>
        <taxon>Fungi</taxon>
        <taxon>Dikarya</taxon>
        <taxon>Basidiomycota</taxon>
        <taxon>Agaricomycotina</taxon>
        <taxon>Agaricomycetes</taxon>
        <taxon>Cantharellales</taxon>
        <taxon>Ceratobasidiaceae</taxon>
        <taxon>Rhizoctonia</taxon>
    </lineage>
</organism>
<dbReference type="AlphaFoldDB" id="A0A8H3AFE4"/>
<reference evidence="1" key="1">
    <citation type="submission" date="2021-01" db="EMBL/GenBank/DDBJ databases">
        <authorList>
            <person name="Kaushik A."/>
        </authorList>
    </citation>
    <scope>NUCLEOTIDE SEQUENCE</scope>
    <source>
        <strain evidence="1">AG3-1AP</strain>
    </source>
</reference>
<comment type="caution">
    <text evidence="1">The sequence shown here is derived from an EMBL/GenBank/DDBJ whole genome shotgun (WGS) entry which is preliminary data.</text>
</comment>
<evidence type="ECO:0000313" key="1">
    <source>
        <dbReference type="EMBL" id="CAE6423121.1"/>
    </source>
</evidence>
<dbReference type="Proteomes" id="UP000663831">
    <property type="component" value="Unassembled WGS sequence"/>
</dbReference>